<evidence type="ECO:0000313" key="2">
    <source>
        <dbReference type="EMBL" id="NKE10061.1"/>
    </source>
</evidence>
<dbReference type="EMBL" id="JAAVUN010000016">
    <property type="protein sequence ID" value="NKE10061.1"/>
    <property type="molecule type" value="Genomic_DNA"/>
</dbReference>
<gene>
    <name evidence="2" type="ORF">GTW58_08980</name>
</gene>
<feature type="transmembrane region" description="Helical" evidence="1">
    <location>
        <begin position="102"/>
        <end position="126"/>
    </location>
</feature>
<keyword evidence="1" id="KW-0812">Transmembrane</keyword>
<evidence type="ECO:0000256" key="1">
    <source>
        <dbReference type="SAM" id="Phobius"/>
    </source>
</evidence>
<feature type="transmembrane region" description="Helical" evidence="1">
    <location>
        <begin position="68"/>
        <end position="95"/>
    </location>
</feature>
<dbReference type="RefSeq" id="WP_119933081.1">
    <property type="nucleotide sequence ID" value="NZ_JAAVUN010000016.1"/>
</dbReference>
<sequence length="138" mass="14831">MSASTRFRSGAERLLRDALTSDIALGYAAVVLGVFVFIRVYDGGALRDSVIAAASTNLDNLQVDTFTVLLYSAFVVEKATGLLLLPVLVIAFAVAQHRLGRLPLLVTITVGHLLATLFVARCWFTASLRASCRSRSST</sequence>
<dbReference type="Proteomes" id="UP000521379">
    <property type="component" value="Unassembled WGS sequence"/>
</dbReference>
<feature type="transmembrane region" description="Helical" evidence="1">
    <location>
        <begin position="21"/>
        <end position="41"/>
    </location>
</feature>
<organism evidence="2 3">
    <name type="scientific">Kocuria subflava</name>
    <dbReference type="NCBI Taxonomy" id="1736139"/>
    <lineage>
        <taxon>Bacteria</taxon>
        <taxon>Bacillati</taxon>
        <taxon>Actinomycetota</taxon>
        <taxon>Actinomycetes</taxon>
        <taxon>Micrococcales</taxon>
        <taxon>Micrococcaceae</taxon>
        <taxon>Kocuria</taxon>
    </lineage>
</organism>
<evidence type="ECO:0000313" key="3">
    <source>
        <dbReference type="Proteomes" id="UP000521379"/>
    </source>
</evidence>
<proteinExistence type="predicted"/>
<comment type="caution">
    <text evidence="2">The sequence shown here is derived from an EMBL/GenBank/DDBJ whole genome shotgun (WGS) entry which is preliminary data.</text>
</comment>
<reference evidence="2 3" key="1">
    <citation type="submission" date="2020-02" db="EMBL/GenBank/DDBJ databases">
        <authorList>
            <person name="Sun Q."/>
        </authorList>
    </citation>
    <scope>NUCLEOTIDE SEQUENCE [LARGE SCALE GENOMIC DNA]</scope>
    <source>
        <strain evidence="2 3">YIM 13062</strain>
    </source>
</reference>
<keyword evidence="1" id="KW-1133">Transmembrane helix</keyword>
<dbReference type="AlphaFoldDB" id="A0A846U5L4"/>
<keyword evidence="1" id="KW-0472">Membrane</keyword>
<accession>A0A846U5L4</accession>
<name>A0A846U5L4_9MICC</name>
<protein>
    <submittedName>
        <fullName evidence="2">Uncharacterized protein</fullName>
    </submittedName>
</protein>
<keyword evidence="3" id="KW-1185">Reference proteome</keyword>